<gene>
    <name evidence="14" type="primary">Acey_s0017.g3393</name>
    <name evidence="14" type="synonym">Acey-F44E2.10</name>
    <name evidence="14" type="ORF">Y032_0017g3393</name>
</gene>
<dbReference type="PANTHER" id="PTHR13460:SF0">
    <property type="entry name" value="MALECTIN"/>
    <property type="match status" value="1"/>
</dbReference>
<comment type="caution">
    <text evidence="14">The sequence shown here is derived from an EMBL/GenBank/DDBJ whole genome shotgun (WGS) entry which is preliminary data.</text>
</comment>
<dbReference type="STRING" id="53326.A0A016V688"/>
<proteinExistence type="inferred from homology"/>
<feature type="transmembrane region" description="Helical" evidence="11">
    <location>
        <begin position="342"/>
        <end position="361"/>
    </location>
</feature>
<dbReference type="GO" id="GO:0005789">
    <property type="term" value="C:endoplasmic reticulum membrane"/>
    <property type="evidence" value="ECO:0007669"/>
    <property type="project" value="UniProtKB-SubCell"/>
</dbReference>
<evidence type="ECO:0000313" key="14">
    <source>
        <dbReference type="EMBL" id="EYC22507.1"/>
    </source>
</evidence>
<dbReference type="EMBL" id="JARK01001353">
    <property type="protein sequence ID" value="EYC22507.1"/>
    <property type="molecule type" value="Genomic_DNA"/>
</dbReference>
<dbReference type="GO" id="GO:0030246">
    <property type="term" value="F:carbohydrate binding"/>
    <property type="evidence" value="ECO:0007669"/>
    <property type="project" value="InterPro"/>
</dbReference>
<dbReference type="InterPro" id="IPR039155">
    <property type="entry name" value="MLEC"/>
</dbReference>
<evidence type="ECO:0000256" key="9">
    <source>
        <dbReference type="ARBA" id="ARBA00023277"/>
    </source>
</evidence>
<keyword evidence="3 11" id="KW-0812">Transmembrane</keyword>
<feature type="compositionally biased region" description="Acidic residues" evidence="10">
    <location>
        <begin position="295"/>
        <end position="311"/>
    </location>
</feature>
<dbReference type="Pfam" id="PF11721">
    <property type="entry name" value="Malectin"/>
    <property type="match status" value="1"/>
</dbReference>
<evidence type="ECO:0000256" key="2">
    <source>
        <dbReference type="ARBA" id="ARBA00009141"/>
    </source>
</evidence>
<keyword evidence="9" id="KW-0119">Carbohydrate metabolism</keyword>
<evidence type="ECO:0000256" key="3">
    <source>
        <dbReference type="ARBA" id="ARBA00022692"/>
    </source>
</evidence>
<evidence type="ECO:0000256" key="1">
    <source>
        <dbReference type="ARBA" id="ARBA00004115"/>
    </source>
</evidence>
<evidence type="ECO:0000256" key="11">
    <source>
        <dbReference type="SAM" id="Phobius"/>
    </source>
</evidence>
<reference evidence="15" key="1">
    <citation type="journal article" date="2015" name="Nat. Genet.">
        <title>The genome and transcriptome of the zoonotic hookworm Ancylostoma ceylanicum identify infection-specific gene families.</title>
        <authorList>
            <person name="Schwarz E.M."/>
            <person name="Hu Y."/>
            <person name="Antoshechkin I."/>
            <person name="Miller M.M."/>
            <person name="Sternberg P.W."/>
            <person name="Aroian R.V."/>
        </authorList>
    </citation>
    <scope>NUCLEOTIDE SEQUENCE</scope>
    <source>
        <strain evidence="15">HY135</strain>
    </source>
</reference>
<evidence type="ECO:0000256" key="7">
    <source>
        <dbReference type="ARBA" id="ARBA00023136"/>
    </source>
</evidence>
<evidence type="ECO:0000256" key="4">
    <source>
        <dbReference type="ARBA" id="ARBA00022729"/>
    </source>
</evidence>
<feature type="domain" description="Malectin" evidence="13">
    <location>
        <begin position="106"/>
        <end position="261"/>
    </location>
</feature>
<dbReference type="PANTHER" id="PTHR13460">
    <property type="match status" value="1"/>
</dbReference>
<dbReference type="AlphaFoldDB" id="A0A016V688"/>
<comment type="similarity">
    <text evidence="2">Belongs to the malectin family.</text>
</comment>
<keyword evidence="4 12" id="KW-0732">Signal</keyword>
<feature type="signal peptide" evidence="12">
    <location>
        <begin position="1"/>
        <end position="19"/>
    </location>
</feature>
<keyword evidence="15" id="KW-1185">Reference proteome</keyword>
<dbReference type="Gene3D" id="2.60.120.430">
    <property type="entry name" value="Galactose-binding lectin"/>
    <property type="match status" value="1"/>
</dbReference>
<evidence type="ECO:0000259" key="13">
    <source>
        <dbReference type="Pfam" id="PF11721"/>
    </source>
</evidence>
<dbReference type="InterPro" id="IPR021720">
    <property type="entry name" value="Malectin_dom"/>
</dbReference>
<protein>
    <recommendedName>
        <fullName evidence="13">Malectin domain-containing protein</fullName>
    </recommendedName>
</protein>
<evidence type="ECO:0000256" key="8">
    <source>
        <dbReference type="ARBA" id="ARBA00023180"/>
    </source>
</evidence>
<name>A0A016V688_9BILA</name>
<comment type="subcellular location">
    <subcellularLocation>
        <location evidence="1">Endoplasmic reticulum membrane</location>
        <topology evidence="1">Single-pass type I membrane protein</topology>
    </subcellularLocation>
</comment>
<organism evidence="14 15">
    <name type="scientific">Ancylostoma ceylanicum</name>
    <dbReference type="NCBI Taxonomy" id="53326"/>
    <lineage>
        <taxon>Eukaryota</taxon>
        <taxon>Metazoa</taxon>
        <taxon>Ecdysozoa</taxon>
        <taxon>Nematoda</taxon>
        <taxon>Chromadorea</taxon>
        <taxon>Rhabditida</taxon>
        <taxon>Rhabditina</taxon>
        <taxon>Rhabditomorpha</taxon>
        <taxon>Strongyloidea</taxon>
        <taxon>Ancylostomatidae</taxon>
        <taxon>Ancylostomatinae</taxon>
        <taxon>Ancylostoma</taxon>
    </lineage>
</organism>
<evidence type="ECO:0000256" key="10">
    <source>
        <dbReference type="SAM" id="MobiDB-lite"/>
    </source>
</evidence>
<evidence type="ECO:0000256" key="6">
    <source>
        <dbReference type="ARBA" id="ARBA00022989"/>
    </source>
</evidence>
<keyword evidence="5" id="KW-0256">Endoplasmic reticulum</keyword>
<evidence type="ECO:0000313" key="15">
    <source>
        <dbReference type="Proteomes" id="UP000024635"/>
    </source>
</evidence>
<feature type="chain" id="PRO_5001490276" description="Malectin domain-containing protein" evidence="12">
    <location>
        <begin position="20"/>
        <end position="363"/>
    </location>
</feature>
<accession>A0A016V688</accession>
<keyword evidence="8" id="KW-0325">Glycoprotein</keyword>
<keyword evidence="6 11" id="KW-1133">Transmembrane helix</keyword>
<evidence type="ECO:0000256" key="5">
    <source>
        <dbReference type="ARBA" id="ARBA00022824"/>
    </source>
</evidence>
<dbReference type="OrthoDB" id="10013439at2759"/>
<feature type="region of interest" description="Disordered" evidence="10">
    <location>
        <begin position="269"/>
        <end position="336"/>
    </location>
</feature>
<dbReference type="Proteomes" id="UP000024635">
    <property type="component" value="Unassembled WGS sequence"/>
</dbReference>
<keyword evidence="7 11" id="KW-0472">Membrane</keyword>
<evidence type="ECO:0000256" key="12">
    <source>
        <dbReference type="SAM" id="SignalP"/>
    </source>
</evidence>
<sequence length="363" mass="41292">MATCLTLLLLILRFFLTEGKPPDLSKRVVHAVNCVAAETLQTRASDLRQDRDLAYLLPWTYASQAYVFRINYPCSNKEYEQELFFGPDPYASIKRMSVHSSFRAKMSLNCGQKHVGAYGIVYQEDQNPQGTASDYGSRWAFPNAHVDDRKLYETERYYDGELTYSFDIPKDGKYVIIMKFSEVYFNSPGEKVFHVHVNDIPVKRNMDIFKEVGAAGAAYDLYVDISVSKKELTIGDLIGDIDGELQIRLVPVNDNPKINAIAILTGTSETLPPPPPLVQQEFPQSSRRRSRKEVIDDDDEEEEEEEAESIEPSEPRAWQEPVREVASGPRTRNPFEDKNDNVFVYLGVTLVCLLPVVAFLMHM</sequence>